<protein>
    <submittedName>
        <fullName evidence="1">Uncharacterized protein</fullName>
    </submittedName>
</protein>
<evidence type="ECO:0000313" key="1">
    <source>
        <dbReference type="EMBL" id="KAG0415009.1"/>
    </source>
</evidence>
<name>A0AC60P7C7_IXOPE</name>
<evidence type="ECO:0000313" key="2">
    <source>
        <dbReference type="Proteomes" id="UP000805193"/>
    </source>
</evidence>
<dbReference type="EMBL" id="JABSTQ010011121">
    <property type="protein sequence ID" value="KAG0415009.1"/>
    <property type="molecule type" value="Genomic_DNA"/>
</dbReference>
<organism evidence="1 2">
    <name type="scientific">Ixodes persulcatus</name>
    <name type="common">Taiga tick</name>
    <dbReference type="NCBI Taxonomy" id="34615"/>
    <lineage>
        <taxon>Eukaryota</taxon>
        <taxon>Metazoa</taxon>
        <taxon>Ecdysozoa</taxon>
        <taxon>Arthropoda</taxon>
        <taxon>Chelicerata</taxon>
        <taxon>Arachnida</taxon>
        <taxon>Acari</taxon>
        <taxon>Parasitiformes</taxon>
        <taxon>Ixodida</taxon>
        <taxon>Ixodoidea</taxon>
        <taxon>Ixodidae</taxon>
        <taxon>Ixodinae</taxon>
        <taxon>Ixodes</taxon>
    </lineage>
</organism>
<sequence length="161" mass="18968">MLTWAEIDDLVTLNVRPQLRSYFTLDELEYKMRCSRESELLRYRSRHGLLDIGNAEATLFKQQFRFEKLDFDELSSSLLIPQTITTAVRQAVEWGFGKVVAEFTFLDFKKNQKLLWQQVEEMYKVGTIFTNCHTIIYGTQVSTYFGLDPPPLREYLEPHNV</sequence>
<dbReference type="Proteomes" id="UP000805193">
    <property type="component" value="Unassembled WGS sequence"/>
</dbReference>
<keyword evidence="2" id="KW-1185">Reference proteome</keyword>
<reference evidence="1 2" key="1">
    <citation type="journal article" date="2020" name="Cell">
        <title>Large-Scale Comparative Analyses of Tick Genomes Elucidate Their Genetic Diversity and Vector Capacities.</title>
        <authorList>
            <consortium name="Tick Genome and Microbiome Consortium (TIGMIC)"/>
            <person name="Jia N."/>
            <person name="Wang J."/>
            <person name="Shi W."/>
            <person name="Du L."/>
            <person name="Sun Y."/>
            <person name="Zhan W."/>
            <person name="Jiang J.F."/>
            <person name="Wang Q."/>
            <person name="Zhang B."/>
            <person name="Ji P."/>
            <person name="Bell-Sakyi L."/>
            <person name="Cui X.M."/>
            <person name="Yuan T.T."/>
            <person name="Jiang B.G."/>
            <person name="Yang W.F."/>
            <person name="Lam T.T."/>
            <person name="Chang Q.C."/>
            <person name="Ding S.J."/>
            <person name="Wang X.J."/>
            <person name="Zhu J.G."/>
            <person name="Ruan X.D."/>
            <person name="Zhao L."/>
            <person name="Wei J.T."/>
            <person name="Ye R.Z."/>
            <person name="Que T.C."/>
            <person name="Du C.H."/>
            <person name="Zhou Y.H."/>
            <person name="Cheng J.X."/>
            <person name="Dai P.F."/>
            <person name="Guo W.B."/>
            <person name="Han X.H."/>
            <person name="Huang E.J."/>
            <person name="Li L.F."/>
            <person name="Wei W."/>
            <person name="Gao Y.C."/>
            <person name="Liu J.Z."/>
            <person name="Shao H.Z."/>
            <person name="Wang X."/>
            <person name="Wang C.C."/>
            <person name="Yang T.C."/>
            <person name="Huo Q.B."/>
            <person name="Li W."/>
            <person name="Chen H.Y."/>
            <person name="Chen S.E."/>
            <person name="Zhou L.G."/>
            <person name="Ni X.B."/>
            <person name="Tian J.H."/>
            <person name="Sheng Y."/>
            <person name="Liu T."/>
            <person name="Pan Y.S."/>
            <person name="Xia L.Y."/>
            <person name="Li J."/>
            <person name="Zhao F."/>
            <person name="Cao W.C."/>
        </authorList>
    </citation>
    <scope>NUCLEOTIDE SEQUENCE [LARGE SCALE GENOMIC DNA]</scope>
    <source>
        <strain evidence="1">Iper-2018</strain>
    </source>
</reference>
<gene>
    <name evidence="1" type="ORF">HPB47_007814</name>
</gene>
<comment type="caution">
    <text evidence="1">The sequence shown here is derived from an EMBL/GenBank/DDBJ whole genome shotgun (WGS) entry which is preliminary data.</text>
</comment>
<proteinExistence type="predicted"/>
<accession>A0AC60P7C7</accession>